<dbReference type="InterPro" id="IPR036627">
    <property type="entry name" value="CobW-likC_sf"/>
</dbReference>
<evidence type="ECO:0000259" key="9">
    <source>
        <dbReference type="SMART" id="SM00833"/>
    </source>
</evidence>
<keyword evidence="4" id="KW-0342">GTP-binding</keyword>
<evidence type="ECO:0000256" key="7">
    <source>
        <dbReference type="ARBA" id="ARBA00049117"/>
    </source>
</evidence>
<dbReference type="Pfam" id="PF07683">
    <property type="entry name" value="CobW_C"/>
    <property type="match status" value="1"/>
</dbReference>
<evidence type="ECO:0000256" key="5">
    <source>
        <dbReference type="ARBA" id="ARBA00023186"/>
    </source>
</evidence>
<evidence type="ECO:0000256" key="8">
    <source>
        <dbReference type="SAM" id="MobiDB-lite"/>
    </source>
</evidence>
<dbReference type="GO" id="GO:0005525">
    <property type="term" value="F:GTP binding"/>
    <property type="evidence" value="ECO:0007669"/>
    <property type="project" value="UniProtKB-KW"/>
</dbReference>
<dbReference type="PANTHER" id="PTHR13748">
    <property type="entry name" value="COBW-RELATED"/>
    <property type="match status" value="1"/>
</dbReference>
<name>A0AAJ7XAZ2_PETMA</name>
<dbReference type="Gene3D" id="3.30.1220.10">
    <property type="entry name" value="CobW-like, C-terminal domain"/>
    <property type="match status" value="1"/>
</dbReference>
<dbReference type="Pfam" id="PF02492">
    <property type="entry name" value="cobW"/>
    <property type="match status" value="1"/>
</dbReference>
<evidence type="ECO:0000256" key="2">
    <source>
        <dbReference type="ARBA" id="ARBA00022801"/>
    </source>
</evidence>
<feature type="domain" description="CobW C-terminal" evidence="9">
    <location>
        <begin position="224"/>
        <end position="327"/>
    </location>
</feature>
<evidence type="ECO:0000256" key="1">
    <source>
        <dbReference type="ARBA" id="ARBA00022741"/>
    </source>
</evidence>
<dbReference type="SUPFAM" id="SSF52540">
    <property type="entry name" value="P-loop containing nucleoside triphosphate hydrolases"/>
    <property type="match status" value="1"/>
</dbReference>
<feature type="compositionally biased region" description="Acidic residues" evidence="8">
    <location>
        <begin position="37"/>
        <end position="47"/>
    </location>
</feature>
<feature type="compositionally biased region" description="Gly residues" evidence="8">
    <location>
        <begin position="25"/>
        <end position="36"/>
    </location>
</feature>
<keyword evidence="5" id="KW-0143">Chaperone</keyword>
<dbReference type="SMART" id="SM00833">
    <property type="entry name" value="CobW_C"/>
    <property type="match status" value="1"/>
</dbReference>
<protein>
    <submittedName>
        <fullName evidence="11">COBW domain-containing protein 1-like</fullName>
    </submittedName>
</protein>
<sequence>MDAGSLLPEMTGVEEERWRRRVPAGGDGGGGGGGGGDGDDDGDDDEECPELVATLLPHERIPITIISGYLGAGKTTLLNYILTEQHSKRVAVILNEFGEGSAMEKALAVGQAGELYEEWLELHNGCLCCSVKYVKCARVSLWACVSRTQLTRVPFPLADNIGGESYFLLLRWGVFLLFCSARVDLGEVLDLHAYDTTTGDRFRERLAQLTKRGEDEPSHLDKSIGTVTIEVLGTVSQRGLDWFLQSLLWEKSVHNAAGLPMEVLRMKGLVSMCGAVRPLLVQAVRELFEQQEAPASWPADEPRLSRLIFIGRNLDRGILLDLFAKATAEGGDFD</sequence>
<proteinExistence type="inferred from homology"/>
<dbReference type="InterPro" id="IPR011629">
    <property type="entry name" value="CobW-like_C"/>
</dbReference>
<dbReference type="AlphaFoldDB" id="A0AAJ7XAZ2"/>
<dbReference type="InterPro" id="IPR003495">
    <property type="entry name" value="CobW/HypB/UreG_nucleotide-bd"/>
</dbReference>
<organism evidence="10 11">
    <name type="scientific">Petromyzon marinus</name>
    <name type="common">Sea lamprey</name>
    <dbReference type="NCBI Taxonomy" id="7757"/>
    <lineage>
        <taxon>Eukaryota</taxon>
        <taxon>Metazoa</taxon>
        <taxon>Chordata</taxon>
        <taxon>Craniata</taxon>
        <taxon>Vertebrata</taxon>
        <taxon>Cyclostomata</taxon>
        <taxon>Hyperoartia</taxon>
        <taxon>Petromyzontiformes</taxon>
        <taxon>Petromyzontidae</taxon>
        <taxon>Petromyzon</taxon>
    </lineage>
</organism>
<comment type="catalytic activity">
    <reaction evidence="7">
        <text>GTP + H2O = GDP + phosphate + H(+)</text>
        <dbReference type="Rhea" id="RHEA:19669"/>
        <dbReference type="ChEBI" id="CHEBI:15377"/>
        <dbReference type="ChEBI" id="CHEBI:15378"/>
        <dbReference type="ChEBI" id="CHEBI:37565"/>
        <dbReference type="ChEBI" id="CHEBI:43474"/>
        <dbReference type="ChEBI" id="CHEBI:58189"/>
    </reaction>
    <physiologicalReaction direction="left-to-right" evidence="7">
        <dbReference type="Rhea" id="RHEA:19670"/>
    </physiologicalReaction>
</comment>
<dbReference type="Gene3D" id="3.40.50.300">
    <property type="entry name" value="P-loop containing nucleotide triphosphate hydrolases"/>
    <property type="match status" value="1"/>
</dbReference>
<keyword evidence="10" id="KW-1185">Reference proteome</keyword>
<dbReference type="GO" id="GO:0005737">
    <property type="term" value="C:cytoplasm"/>
    <property type="evidence" value="ECO:0007669"/>
    <property type="project" value="TreeGrafter"/>
</dbReference>
<comment type="similarity">
    <text evidence="6">Belongs to the SIMIBI class G3E GTPase family. ZNG1 subfamily.</text>
</comment>
<evidence type="ECO:0000313" key="10">
    <source>
        <dbReference type="Proteomes" id="UP001318040"/>
    </source>
</evidence>
<dbReference type="KEGG" id="pmrn:116951870"/>
<keyword evidence="1" id="KW-0547">Nucleotide-binding</keyword>
<feature type="region of interest" description="Disordered" evidence="8">
    <location>
        <begin position="1"/>
        <end position="47"/>
    </location>
</feature>
<evidence type="ECO:0000256" key="4">
    <source>
        <dbReference type="ARBA" id="ARBA00023134"/>
    </source>
</evidence>
<reference evidence="11" key="1">
    <citation type="submission" date="2025-08" db="UniProtKB">
        <authorList>
            <consortium name="RefSeq"/>
        </authorList>
    </citation>
    <scope>IDENTIFICATION</scope>
    <source>
        <tissue evidence="11">Sperm</tissue>
    </source>
</reference>
<evidence type="ECO:0000256" key="6">
    <source>
        <dbReference type="ARBA" id="ARBA00034320"/>
    </source>
</evidence>
<accession>A0AAJ7XAZ2</accession>
<dbReference type="Proteomes" id="UP001318040">
    <property type="component" value="Chromosome 44"/>
</dbReference>
<dbReference type="InterPro" id="IPR051316">
    <property type="entry name" value="Zinc-reg_GTPase_activator"/>
</dbReference>
<dbReference type="InterPro" id="IPR027417">
    <property type="entry name" value="P-loop_NTPase"/>
</dbReference>
<evidence type="ECO:0000313" key="11">
    <source>
        <dbReference type="RefSeq" id="XP_032826568.1"/>
    </source>
</evidence>
<keyword evidence="2" id="KW-0378">Hydrolase</keyword>
<dbReference type="SUPFAM" id="SSF90002">
    <property type="entry name" value="Hypothetical protein YjiA, C-terminal domain"/>
    <property type="match status" value="1"/>
</dbReference>
<gene>
    <name evidence="11" type="primary">LOC116951870</name>
</gene>
<dbReference type="GO" id="GO:0016787">
    <property type="term" value="F:hydrolase activity"/>
    <property type="evidence" value="ECO:0007669"/>
    <property type="project" value="UniProtKB-KW"/>
</dbReference>
<keyword evidence="3" id="KW-0862">Zinc</keyword>
<dbReference type="RefSeq" id="XP_032826568.1">
    <property type="nucleotide sequence ID" value="XM_032970677.1"/>
</dbReference>
<dbReference type="PANTHER" id="PTHR13748:SF31">
    <property type="entry name" value="ZINC-REGULATED GTPASE METALLOPROTEIN ACTIVATOR 1A-RELATED"/>
    <property type="match status" value="1"/>
</dbReference>
<evidence type="ECO:0000256" key="3">
    <source>
        <dbReference type="ARBA" id="ARBA00022833"/>
    </source>
</evidence>